<dbReference type="GO" id="GO:0006780">
    <property type="term" value="P:uroporphyrinogen III biosynthetic process"/>
    <property type="evidence" value="ECO:0007669"/>
    <property type="project" value="InterPro"/>
</dbReference>
<evidence type="ECO:0000256" key="3">
    <source>
        <dbReference type="ARBA" id="ARBA00013109"/>
    </source>
</evidence>
<comment type="catalytic activity">
    <reaction evidence="8">
        <text>hydroxymethylbilane = uroporphyrinogen III + H2O</text>
        <dbReference type="Rhea" id="RHEA:18965"/>
        <dbReference type="ChEBI" id="CHEBI:15377"/>
        <dbReference type="ChEBI" id="CHEBI:57308"/>
        <dbReference type="ChEBI" id="CHEBI:57845"/>
        <dbReference type="EC" id="4.2.1.75"/>
    </reaction>
</comment>
<dbReference type="AlphaFoldDB" id="A0A1J5S554"/>
<keyword evidence="4 10" id="KW-0456">Lyase</keyword>
<comment type="similarity">
    <text evidence="2">Belongs to the uroporphyrinogen-III synthase family.</text>
</comment>
<gene>
    <name evidence="10" type="primary">hemD_6</name>
    <name evidence="10" type="ORF">GALL_210960</name>
</gene>
<organism evidence="10">
    <name type="scientific">mine drainage metagenome</name>
    <dbReference type="NCBI Taxonomy" id="410659"/>
    <lineage>
        <taxon>unclassified sequences</taxon>
        <taxon>metagenomes</taxon>
        <taxon>ecological metagenomes</taxon>
    </lineage>
</organism>
<evidence type="ECO:0000256" key="1">
    <source>
        <dbReference type="ARBA" id="ARBA00004772"/>
    </source>
</evidence>
<evidence type="ECO:0000256" key="6">
    <source>
        <dbReference type="ARBA" id="ARBA00031702"/>
    </source>
</evidence>
<reference evidence="10" key="1">
    <citation type="submission" date="2016-10" db="EMBL/GenBank/DDBJ databases">
        <title>Sequence of Gallionella enrichment culture.</title>
        <authorList>
            <person name="Poehlein A."/>
            <person name="Muehling M."/>
            <person name="Daniel R."/>
        </authorList>
    </citation>
    <scope>NUCLEOTIDE SEQUENCE</scope>
</reference>
<dbReference type="PANTHER" id="PTHR38042:SF1">
    <property type="entry name" value="UROPORPHYRINOGEN-III SYNTHASE, CHLOROPLASTIC"/>
    <property type="match status" value="1"/>
</dbReference>
<dbReference type="EC" id="4.2.1.75" evidence="3"/>
<proteinExistence type="inferred from homology"/>
<dbReference type="Pfam" id="PF02602">
    <property type="entry name" value="HEM4"/>
    <property type="match status" value="1"/>
</dbReference>
<keyword evidence="5" id="KW-0627">Porphyrin biosynthesis</keyword>
<evidence type="ECO:0000256" key="5">
    <source>
        <dbReference type="ARBA" id="ARBA00023244"/>
    </source>
</evidence>
<evidence type="ECO:0000256" key="8">
    <source>
        <dbReference type="ARBA" id="ARBA00048617"/>
    </source>
</evidence>
<evidence type="ECO:0000256" key="4">
    <source>
        <dbReference type="ARBA" id="ARBA00023239"/>
    </source>
</evidence>
<dbReference type="EMBL" id="MLJW01000141">
    <property type="protein sequence ID" value="OIQ96899.1"/>
    <property type="molecule type" value="Genomic_DNA"/>
</dbReference>
<dbReference type="InterPro" id="IPR003754">
    <property type="entry name" value="4pyrrol_synth_uPrphyn_synth"/>
</dbReference>
<dbReference type="Gene3D" id="3.40.50.10090">
    <property type="match status" value="2"/>
</dbReference>
<evidence type="ECO:0000313" key="10">
    <source>
        <dbReference type="EMBL" id="OIQ96899.1"/>
    </source>
</evidence>
<sequence>MPNSLQSFGIAVTRPVDQARRLNATIEQQGGKAISFPLIAIVPLSDYSEFEQTLDSLEHADWAVFISTNAVDNAMPRVIKRYNTLPGNLKFAAIGHQTAKELGLYGVHDVLIPHTRFDSETLLALGEMQSVANANIIIFRGVGGREVLADTLKARGAQVTFAESYRRINPQSNCAVIENLWRDNQCHAIVVTSSEAMRHLLQMTNNGTDDWIRNIKICVNHARIAEEAAAAGLHASVAEAPGDDAMLACLQQALSVTPKS</sequence>
<name>A0A1J5S554_9ZZZZ</name>
<dbReference type="InterPro" id="IPR036108">
    <property type="entry name" value="4pyrrol_syn_uPrphyn_synt_sf"/>
</dbReference>
<protein>
    <recommendedName>
        <fullName evidence="3">uroporphyrinogen-III synthase</fullName>
        <ecNumber evidence="3">4.2.1.75</ecNumber>
    </recommendedName>
    <alternativeName>
        <fullName evidence="7">Hydroxymethylbilane hydrolyase [cyclizing]</fullName>
    </alternativeName>
    <alternativeName>
        <fullName evidence="6">Uroporphyrinogen-III cosynthase</fullName>
    </alternativeName>
</protein>
<evidence type="ECO:0000259" key="9">
    <source>
        <dbReference type="Pfam" id="PF02602"/>
    </source>
</evidence>
<dbReference type="InterPro" id="IPR039793">
    <property type="entry name" value="UROS/Hem4"/>
</dbReference>
<accession>A0A1J5S554</accession>
<feature type="domain" description="Tetrapyrrole biosynthesis uroporphyrinogen III synthase" evidence="9">
    <location>
        <begin position="21"/>
        <end position="247"/>
    </location>
</feature>
<dbReference type="GO" id="GO:0004852">
    <property type="term" value="F:uroporphyrinogen-III synthase activity"/>
    <property type="evidence" value="ECO:0007669"/>
    <property type="project" value="UniProtKB-EC"/>
</dbReference>
<dbReference type="CDD" id="cd06578">
    <property type="entry name" value="HemD"/>
    <property type="match status" value="1"/>
</dbReference>
<comment type="pathway">
    <text evidence="1">Porphyrin-containing compound metabolism; protoporphyrin-IX biosynthesis; coproporphyrinogen-III from 5-aminolevulinate: step 3/4.</text>
</comment>
<evidence type="ECO:0000256" key="7">
    <source>
        <dbReference type="ARBA" id="ARBA00032649"/>
    </source>
</evidence>
<dbReference type="PANTHER" id="PTHR38042">
    <property type="entry name" value="UROPORPHYRINOGEN-III SYNTHASE, CHLOROPLASTIC"/>
    <property type="match status" value="1"/>
</dbReference>
<evidence type="ECO:0000256" key="2">
    <source>
        <dbReference type="ARBA" id="ARBA00008133"/>
    </source>
</evidence>
<dbReference type="SUPFAM" id="SSF69618">
    <property type="entry name" value="HemD-like"/>
    <property type="match status" value="1"/>
</dbReference>
<comment type="caution">
    <text evidence="10">The sequence shown here is derived from an EMBL/GenBank/DDBJ whole genome shotgun (WGS) entry which is preliminary data.</text>
</comment>